<protein>
    <recommendedName>
        <fullName evidence="4">Ribonuclease G</fullName>
    </recommendedName>
</protein>
<dbReference type="EMBL" id="LR778114">
    <property type="protein sequence ID" value="CAB1129672.1"/>
    <property type="molecule type" value="Genomic_DNA"/>
</dbReference>
<evidence type="ECO:0000256" key="6">
    <source>
        <dbReference type="ARBA" id="ARBA00022552"/>
    </source>
</evidence>
<evidence type="ECO:0000256" key="7">
    <source>
        <dbReference type="ARBA" id="ARBA00022555"/>
    </source>
</evidence>
<dbReference type="KEGG" id="hfv:R50_2175"/>
<dbReference type="InterPro" id="IPR004659">
    <property type="entry name" value="RNase_E/G"/>
</dbReference>
<dbReference type="GO" id="GO:0004519">
    <property type="term" value="F:endonuclease activity"/>
    <property type="evidence" value="ECO:0007669"/>
    <property type="project" value="UniProtKB-KW"/>
</dbReference>
<keyword evidence="8" id="KW-0819">tRNA processing</keyword>
<dbReference type="PROSITE" id="PS50926">
    <property type="entry name" value="TRAM"/>
    <property type="match status" value="1"/>
</dbReference>
<dbReference type="InterPro" id="IPR003029">
    <property type="entry name" value="S1_domain"/>
</dbReference>
<dbReference type="InterPro" id="IPR048583">
    <property type="entry name" value="RNase_E_G_thioredoxin-like"/>
</dbReference>
<dbReference type="GO" id="GO:0046872">
    <property type="term" value="F:metal ion binding"/>
    <property type="evidence" value="ECO:0007669"/>
    <property type="project" value="UniProtKB-KW"/>
</dbReference>
<evidence type="ECO:0000259" key="17">
    <source>
        <dbReference type="PROSITE" id="PS50126"/>
    </source>
</evidence>
<keyword evidence="13 19" id="KW-0378">Hydrolase</keyword>
<dbReference type="GO" id="GO:0000049">
    <property type="term" value="F:tRNA binding"/>
    <property type="evidence" value="ECO:0007669"/>
    <property type="project" value="UniProtKB-KW"/>
</dbReference>
<accession>A0A6F8ZIA0</accession>
<evidence type="ECO:0000256" key="10">
    <source>
        <dbReference type="ARBA" id="ARBA00022723"/>
    </source>
</evidence>
<feature type="region of interest" description="Disordered" evidence="16">
    <location>
        <begin position="604"/>
        <end position="657"/>
    </location>
</feature>
<evidence type="ECO:0000256" key="12">
    <source>
        <dbReference type="ARBA" id="ARBA00022759"/>
    </source>
</evidence>
<evidence type="ECO:0000313" key="19">
    <source>
        <dbReference type="EMBL" id="CAB1129672.1"/>
    </source>
</evidence>
<dbReference type="Gene3D" id="2.40.50.140">
    <property type="entry name" value="Nucleic acid-binding proteins"/>
    <property type="match status" value="2"/>
</dbReference>
<feature type="domain" description="TRAM" evidence="18">
    <location>
        <begin position="538"/>
        <end position="600"/>
    </location>
</feature>
<keyword evidence="11" id="KW-0699">rRNA-binding</keyword>
<keyword evidence="7" id="KW-0820">tRNA-binding</keyword>
<dbReference type="PROSITE" id="PS50126">
    <property type="entry name" value="S1"/>
    <property type="match status" value="1"/>
</dbReference>
<gene>
    <name evidence="19" type="ORF">R50_2175</name>
</gene>
<evidence type="ECO:0000256" key="11">
    <source>
        <dbReference type="ARBA" id="ARBA00022730"/>
    </source>
</evidence>
<dbReference type="GO" id="GO:0006364">
    <property type="term" value="P:rRNA processing"/>
    <property type="evidence" value="ECO:0007669"/>
    <property type="project" value="UniProtKB-KW"/>
</dbReference>
<dbReference type="InterPro" id="IPR002792">
    <property type="entry name" value="TRAM_dom"/>
</dbReference>
<dbReference type="SMART" id="SM00316">
    <property type="entry name" value="S1"/>
    <property type="match status" value="1"/>
</dbReference>
<feature type="compositionally biased region" description="Low complexity" evidence="16">
    <location>
        <begin position="641"/>
        <end position="657"/>
    </location>
</feature>
<evidence type="ECO:0000256" key="13">
    <source>
        <dbReference type="ARBA" id="ARBA00022801"/>
    </source>
</evidence>
<evidence type="ECO:0000313" key="20">
    <source>
        <dbReference type="Proteomes" id="UP000503399"/>
    </source>
</evidence>
<comment type="subcellular location">
    <subcellularLocation>
        <location evidence="2">Cytoplasm</location>
    </subcellularLocation>
</comment>
<dbReference type="Pfam" id="PF20833">
    <property type="entry name" value="RNase_E_G_Thio"/>
    <property type="match status" value="1"/>
</dbReference>
<feature type="domain" description="S1 motif" evidence="17">
    <location>
        <begin position="83"/>
        <end position="165"/>
    </location>
</feature>
<dbReference type="Gene3D" id="3.40.1260.20">
    <property type="entry name" value="Ribonuclease E, catalytic domain"/>
    <property type="match status" value="1"/>
</dbReference>
<keyword evidence="20" id="KW-1185">Reference proteome</keyword>
<evidence type="ECO:0000259" key="18">
    <source>
        <dbReference type="PROSITE" id="PS50926"/>
    </source>
</evidence>
<dbReference type="InterPro" id="IPR019307">
    <property type="entry name" value="RNA-bd_AU-1/RNase_E/G"/>
</dbReference>
<dbReference type="GO" id="GO:0016787">
    <property type="term" value="F:hydrolase activity"/>
    <property type="evidence" value="ECO:0007669"/>
    <property type="project" value="UniProtKB-KW"/>
</dbReference>
<sequence>MTRRKRRRWGAAPASGPAAVEHEAGEEIRPETEELDSPGEPEPKTFRELLVNFEGGESRLAILEDGQLVEFYIDRDDDDQAAGNIYKGRVENVLPGMRAAFVNLGLDKNAFLYVDDANAEARDRRRGQPIQEVLKVGQEVVVQVAKEPIGTKGARVTTNISLPGRYLVLTPYSETIGVSRRIERAAERERLRALAQKLRPRGMGLIVRTVAQGASQRQLARDLAYLRRLWARIRQKARTAKAPAVLHREASLIGRTIRDHLDESVDRFIVDDPQAYLRAREITAALSPELLNRLEYYSGEVPLFEARGVEAELDRALKRRVWLRCGGYLVIDETEALTVIDVNTGKNVGTTDLADTVLNTNREAAVEIARQLRLRDISGIVVIDFIDMEREEDQKEVIRTFQAALRGDRTRVTVLGLTRLGLLELTRKKVRESLLNQLTRICPQCEGRGHVLSESVLARRFRQRILARLRESGAEAVLAEAHPSVAAHLIGPGGSNLKELEREAGKTVFIRGSQDCALTDLRIRKLGTRAEVEALALPVREGERLTLTVEDRHATNPEDGIARREGYVIDVQGAGGLVGEQVAVEVTRVLRTFATARLVEAPGLPPLALPLPETAAARDEAPPARRTSGRRRGRKTPPAPEGAAPASEGPPAAPGEV</sequence>
<keyword evidence="14" id="KW-0460">Magnesium</keyword>
<feature type="region of interest" description="Disordered" evidence="16">
    <location>
        <begin position="1"/>
        <end position="43"/>
    </location>
</feature>
<dbReference type="PANTHER" id="PTHR30001:SF0">
    <property type="entry name" value="RIBONUCLEASE G"/>
    <property type="match status" value="1"/>
</dbReference>
<keyword evidence="9" id="KW-0540">Nuclease</keyword>
<name>A0A6F8ZIA0_9FIRM</name>
<keyword evidence="6" id="KW-0698">rRNA processing</keyword>
<keyword evidence="15" id="KW-0694">RNA-binding</keyword>
<dbReference type="Pfam" id="PF01938">
    <property type="entry name" value="TRAM"/>
    <property type="match status" value="1"/>
</dbReference>
<dbReference type="GO" id="GO:0019843">
    <property type="term" value="F:rRNA binding"/>
    <property type="evidence" value="ECO:0007669"/>
    <property type="project" value="UniProtKB-KW"/>
</dbReference>
<comment type="cofactor">
    <cofactor evidence="1">
        <name>Mg(2+)</name>
        <dbReference type="ChEBI" id="CHEBI:18420"/>
    </cofactor>
</comment>
<dbReference type="GO" id="GO:0004540">
    <property type="term" value="F:RNA nuclease activity"/>
    <property type="evidence" value="ECO:0007669"/>
    <property type="project" value="InterPro"/>
</dbReference>
<organism evidence="19 20">
    <name type="scientific">Candidatus Hydrogenisulfobacillus filiaventi</name>
    <dbReference type="NCBI Taxonomy" id="2707344"/>
    <lineage>
        <taxon>Bacteria</taxon>
        <taxon>Bacillati</taxon>
        <taxon>Bacillota</taxon>
        <taxon>Clostridia</taxon>
        <taxon>Eubacteriales</taxon>
        <taxon>Clostridiales Family XVII. Incertae Sedis</taxon>
        <taxon>Candidatus Hydrogenisulfobacillus</taxon>
    </lineage>
</organism>
<dbReference type="NCBIfam" id="TIGR00757">
    <property type="entry name" value="RNaseEG"/>
    <property type="match status" value="1"/>
</dbReference>
<evidence type="ECO:0000256" key="1">
    <source>
        <dbReference type="ARBA" id="ARBA00001946"/>
    </source>
</evidence>
<dbReference type="CDD" id="cd04453">
    <property type="entry name" value="S1_RNase_E"/>
    <property type="match status" value="1"/>
</dbReference>
<keyword evidence="5" id="KW-0963">Cytoplasm</keyword>
<dbReference type="SUPFAM" id="SSF50249">
    <property type="entry name" value="Nucleic acid-binding proteins"/>
    <property type="match status" value="2"/>
</dbReference>
<dbReference type="InterPro" id="IPR012340">
    <property type="entry name" value="NA-bd_OB-fold"/>
</dbReference>
<dbReference type="GO" id="GO:0005737">
    <property type="term" value="C:cytoplasm"/>
    <property type="evidence" value="ECO:0007669"/>
    <property type="project" value="UniProtKB-SubCell"/>
</dbReference>
<evidence type="ECO:0000256" key="9">
    <source>
        <dbReference type="ARBA" id="ARBA00022722"/>
    </source>
</evidence>
<proteinExistence type="inferred from homology"/>
<dbReference type="Proteomes" id="UP000503399">
    <property type="component" value="Chromosome"/>
</dbReference>
<dbReference type="AlphaFoldDB" id="A0A6F8ZIA0"/>
<evidence type="ECO:0000256" key="15">
    <source>
        <dbReference type="ARBA" id="ARBA00022884"/>
    </source>
</evidence>
<evidence type="ECO:0000256" key="8">
    <source>
        <dbReference type="ARBA" id="ARBA00022694"/>
    </source>
</evidence>
<evidence type="ECO:0000256" key="14">
    <source>
        <dbReference type="ARBA" id="ARBA00022842"/>
    </source>
</evidence>
<keyword evidence="10" id="KW-0479">Metal-binding</keyword>
<dbReference type="InterPro" id="IPR036612">
    <property type="entry name" value="KH_dom_type_1_sf"/>
</dbReference>
<keyword evidence="12" id="KW-0255">Endonuclease</keyword>
<dbReference type="Pfam" id="PF10150">
    <property type="entry name" value="RNase_E_G"/>
    <property type="match status" value="1"/>
</dbReference>
<evidence type="ECO:0000256" key="5">
    <source>
        <dbReference type="ARBA" id="ARBA00022490"/>
    </source>
</evidence>
<reference evidence="19 20" key="1">
    <citation type="submission" date="2020-02" db="EMBL/GenBank/DDBJ databases">
        <authorList>
            <person name="Hogendoorn C."/>
        </authorList>
    </citation>
    <scope>NUCLEOTIDE SEQUENCE [LARGE SCALE GENOMIC DNA]</scope>
    <source>
        <strain evidence="19">R501</strain>
    </source>
</reference>
<comment type="similarity">
    <text evidence="3">Belongs to the RNase E/G family. RNase G subfamily.</text>
</comment>
<feature type="compositionally biased region" description="Basic and acidic residues" evidence="16">
    <location>
        <begin position="20"/>
        <end position="32"/>
    </location>
</feature>
<evidence type="ECO:0000256" key="2">
    <source>
        <dbReference type="ARBA" id="ARBA00004496"/>
    </source>
</evidence>
<dbReference type="GO" id="GO:0008033">
    <property type="term" value="P:tRNA processing"/>
    <property type="evidence" value="ECO:0007669"/>
    <property type="project" value="UniProtKB-KW"/>
</dbReference>
<evidence type="ECO:0000256" key="16">
    <source>
        <dbReference type="SAM" id="MobiDB-lite"/>
    </source>
</evidence>
<dbReference type="SUPFAM" id="SSF54791">
    <property type="entry name" value="Eukaryotic type KH-domain (KH-domain type I)"/>
    <property type="match status" value="1"/>
</dbReference>
<dbReference type="PANTHER" id="PTHR30001">
    <property type="entry name" value="RIBONUCLEASE"/>
    <property type="match status" value="1"/>
</dbReference>
<evidence type="ECO:0000256" key="3">
    <source>
        <dbReference type="ARBA" id="ARBA00005663"/>
    </source>
</evidence>
<evidence type="ECO:0000256" key="4">
    <source>
        <dbReference type="ARBA" id="ARBA00017719"/>
    </source>
</evidence>